<evidence type="ECO:0000313" key="3">
    <source>
        <dbReference type="Proteomes" id="UP000694892"/>
    </source>
</evidence>
<dbReference type="Proteomes" id="UP000694892">
    <property type="component" value="Chromosome 1L"/>
</dbReference>
<dbReference type="AlphaFoldDB" id="A0A974DZB5"/>
<reference evidence="3" key="1">
    <citation type="journal article" date="2016" name="Nature">
        <title>Genome evolution in the allotetraploid frog Xenopus laevis.</title>
        <authorList>
            <person name="Session A.M."/>
            <person name="Uno Y."/>
            <person name="Kwon T."/>
            <person name="Chapman J.A."/>
            <person name="Toyoda A."/>
            <person name="Takahashi S."/>
            <person name="Fukui A."/>
            <person name="Hikosaka A."/>
            <person name="Suzuki A."/>
            <person name="Kondo M."/>
            <person name="van Heeringen S.J."/>
            <person name="Quigley I."/>
            <person name="Heinz S."/>
            <person name="Ogino H."/>
            <person name="Ochi H."/>
            <person name="Hellsten U."/>
            <person name="Lyons J.B."/>
            <person name="Simakov O."/>
            <person name="Putnam N."/>
            <person name="Stites J."/>
            <person name="Kuroki Y."/>
            <person name="Tanaka T."/>
            <person name="Michiue T."/>
            <person name="Watanabe M."/>
            <person name="Bogdanovic O."/>
            <person name="Lister R."/>
            <person name="Georgiou G."/>
            <person name="Paranjpe S.S."/>
            <person name="van Kruijsbergen I."/>
            <person name="Shu S."/>
            <person name="Carlson J."/>
            <person name="Kinoshita T."/>
            <person name="Ohta Y."/>
            <person name="Mawaribuchi S."/>
            <person name="Jenkins J."/>
            <person name="Grimwood J."/>
            <person name="Schmutz J."/>
            <person name="Mitros T."/>
            <person name="Mozaffari S.V."/>
            <person name="Suzuki Y."/>
            <person name="Haramoto Y."/>
            <person name="Yamamoto T.S."/>
            <person name="Takagi C."/>
            <person name="Heald R."/>
            <person name="Miller K."/>
            <person name="Haudenschild C."/>
            <person name="Kitzman J."/>
            <person name="Nakayama T."/>
            <person name="Izutsu Y."/>
            <person name="Robert J."/>
            <person name="Fortriede J."/>
            <person name="Burns K."/>
            <person name="Lotay V."/>
            <person name="Karimi K."/>
            <person name="Yasuoka Y."/>
            <person name="Dichmann D.S."/>
            <person name="Flajnik M.F."/>
            <person name="Houston D.W."/>
            <person name="Shendure J."/>
            <person name="DuPasquier L."/>
            <person name="Vize P.D."/>
            <person name="Zorn A.M."/>
            <person name="Ito M."/>
            <person name="Marcotte E.M."/>
            <person name="Wallingford J.B."/>
            <person name="Ito Y."/>
            <person name="Asashima M."/>
            <person name="Ueno N."/>
            <person name="Matsuda Y."/>
            <person name="Veenstra G.J."/>
            <person name="Fujiyama A."/>
            <person name="Harland R.M."/>
            <person name="Taira M."/>
            <person name="Rokhsar D.S."/>
        </authorList>
    </citation>
    <scope>NUCLEOTIDE SEQUENCE [LARGE SCALE GENOMIC DNA]</scope>
    <source>
        <strain evidence="3">J</strain>
    </source>
</reference>
<gene>
    <name evidence="2" type="ORF">XELAEV_18005425mg</name>
</gene>
<protein>
    <submittedName>
        <fullName evidence="2">Uncharacterized protein</fullName>
    </submittedName>
</protein>
<feature type="region of interest" description="Disordered" evidence="1">
    <location>
        <begin position="115"/>
        <end position="134"/>
    </location>
</feature>
<organism evidence="2 3">
    <name type="scientific">Xenopus laevis</name>
    <name type="common">African clawed frog</name>
    <dbReference type="NCBI Taxonomy" id="8355"/>
    <lineage>
        <taxon>Eukaryota</taxon>
        <taxon>Metazoa</taxon>
        <taxon>Chordata</taxon>
        <taxon>Craniata</taxon>
        <taxon>Vertebrata</taxon>
        <taxon>Euteleostomi</taxon>
        <taxon>Amphibia</taxon>
        <taxon>Batrachia</taxon>
        <taxon>Anura</taxon>
        <taxon>Pipoidea</taxon>
        <taxon>Pipidae</taxon>
        <taxon>Xenopodinae</taxon>
        <taxon>Xenopus</taxon>
        <taxon>Xenopus</taxon>
    </lineage>
</organism>
<feature type="compositionally biased region" description="Basic and acidic residues" evidence="1">
    <location>
        <begin position="124"/>
        <end position="134"/>
    </location>
</feature>
<accession>A0A974DZB5</accession>
<dbReference type="EMBL" id="CM004466">
    <property type="protein sequence ID" value="OCT99642.1"/>
    <property type="molecule type" value="Genomic_DNA"/>
</dbReference>
<name>A0A974DZB5_XENLA</name>
<evidence type="ECO:0000256" key="1">
    <source>
        <dbReference type="SAM" id="MobiDB-lite"/>
    </source>
</evidence>
<evidence type="ECO:0000313" key="2">
    <source>
        <dbReference type="EMBL" id="OCT99642.1"/>
    </source>
</evidence>
<proteinExistence type="predicted"/>
<sequence length="134" mass="15072">MDNRRACTCVTYRRPNTAEHDPEEQRQMSPNRKCHCSSTSKCYKKNYSPIRTESQDRFSTFHSVFLCIPVLEHFIGRVMTSAKVIECHAADKCTIGTQFITAVFKRENSSFYGSAGNSGNMSGQDKEACRGSGL</sequence>